<feature type="compositionally biased region" description="Basic and acidic residues" evidence="1">
    <location>
        <begin position="76"/>
        <end position="102"/>
    </location>
</feature>
<comment type="caution">
    <text evidence="2">The sequence shown here is derived from an EMBL/GenBank/DDBJ whole genome shotgun (WGS) entry which is preliminary data.</text>
</comment>
<dbReference type="AlphaFoldDB" id="A0A7C8R0D7"/>
<dbReference type="Proteomes" id="UP000483672">
    <property type="component" value="Unassembled WGS sequence"/>
</dbReference>
<evidence type="ECO:0000313" key="3">
    <source>
        <dbReference type="Proteomes" id="UP000483672"/>
    </source>
</evidence>
<feature type="compositionally biased region" description="Basic and acidic residues" evidence="1">
    <location>
        <begin position="47"/>
        <end position="69"/>
    </location>
</feature>
<accession>A0A7C8R0D7</accession>
<evidence type="ECO:0000256" key="1">
    <source>
        <dbReference type="SAM" id="MobiDB-lite"/>
    </source>
</evidence>
<gene>
    <name evidence="2" type="ORF">TWF191_002085</name>
</gene>
<protein>
    <submittedName>
        <fullName evidence="2">Uncharacterized protein</fullName>
    </submittedName>
</protein>
<feature type="region of interest" description="Disordered" evidence="1">
    <location>
        <begin position="377"/>
        <end position="404"/>
    </location>
</feature>
<feature type="region of interest" description="Disordered" evidence="1">
    <location>
        <begin position="1"/>
        <end position="138"/>
    </location>
</feature>
<organism evidence="2 3">
    <name type="scientific">Orbilia oligospora</name>
    <name type="common">Nematode-trapping fungus</name>
    <name type="synonym">Arthrobotrys oligospora</name>
    <dbReference type="NCBI Taxonomy" id="2813651"/>
    <lineage>
        <taxon>Eukaryota</taxon>
        <taxon>Fungi</taxon>
        <taxon>Dikarya</taxon>
        <taxon>Ascomycota</taxon>
        <taxon>Pezizomycotina</taxon>
        <taxon>Orbiliomycetes</taxon>
        <taxon>Orbiliales</taxon>
        <taxon>Orbiliaceae</taxon>
        <taxon>Orbilia</taxon>
    </lineage>
</organism>
<name>A0A7C8R0D7_ORBOL</name>
<reference evidence="2 3" key="1">
    <citation type="submission" date="2019-06" db="EMBL/GenBank/DDBJ databases">
        <authorList>
            <person name="Palmer J.M."/>
        </authorList>
    </citation>
    <scope>NUCLEOTIDE SEQUENCE [LARGE SCALE GENOMIC DNA]</scope>
    <source>
        <strain evidence="2 3">TWF191</strain>
    </source>
</reference>
<sequence>MAKKGKAANNAAKNKQKPAKGKTPDLSTETQPSNSREPSPPPPLLVEESKDKSSDVTENKSAEIIEDKPSGVTENKSAEIIEDKPSGVTENKEDIKRNESIKDTAPQNIPTQSSKITETKPSKVTELAPQKPLGQTNPSYPTLQSISQKWDQKSQELKTAVDLLLTASTHSQKEASRKQLATLAKEFITLREELTEAEESNNVGDIIPIRVSMIESLKNARKVLDDFFAKDEVEVKEVEAEEKCVVEVEEKCVVEIEMASIAEEMDAVETEKTVSKEGNIAVEKVQDGIGNYDEKEAAVEKGLLDFEREGVTSEAEKITAVEERIPVEVERIAIEEEKNASEAARVAPKEEKVQIEQEKNTIEKELVIPQKQKVELTKESAASEKESADTKEGAVTLDKDTKHEGPTTGQFRVADLLVVPATAHFFYACHFALLPTFLAVSDGKPLWLRMYFWSMELENFPFGWNRAPEIKITPSSTPHLEYRFQLLKQLVLV</sequence>
<proteinExistence type="predicted"/>
<evidence type="ECO:0000313" key="2">
    <source>
        <dbReference type="EMBL" id="KAF3228975.1"/>
    </source>
</evidence>
<feature type="compositionally biased region" description="Polar residues" evidence="1">
    <location>
        <begin position="105"/>
        <end position="116"/>
    </location>
</feature>
<dbReference type="EMBL" id="WIPF01000014">
    <property type="protein sequence ID" value="KAF3228975.1"/>
    <property type="molecule type" value="Genomic_DNA"/>
</dbReference>